<sequence length="30" mass="3344">MQSNSICPTTTTHQNLDLARTSLVAHSFIR</sequence>
<accession>A0A2P2JGJ3</accession>
<dbReference type="AlphaFoldDB" id="A0A2P2JGJ3"/>
<protein>
    <submittedName>
        <fullName evidence="1">Uncharacterized protein</fullName>
    </submittedName>
</protein>
<dbReference type="EMBL" id="GGEC01012124">
    <property type="protein sequence ID" value="MBW92607.1"/>
    <property type="molecule type" value="Transcribed_RNA"/>
</dbReference>
<proteinExistence type="predicted"/>
<organism evidence="1">
    <name type="scientific">Rhizophora mucronata</name>
    <name type="common">Asiatic mangrove</name>
    <dbReference type="NCBI Taxonomy" id="61149"/>
    <lineage>
        <taxon>Eukaryota</taxon>
        <taxon>Viridiplantae</taxon>
        <taxon>Streptophyta</taxon>
        <taxon>Embryophyta</taxon>
        <taxon>Tracheophyta</taxon>
        <taxon>Spermatophyta</taxon>
        <taxon>Magnoliopsida</taxon>
        <taxon>eudicotyledons</taxon>
        <taxon>Gunneridae</taxon>
        <taxon>Pentapetalae</taxon>
        <taxon>rosids</taxon>
        <taxon>fabids</taxon>
        <taxon>Malpighiales</taxon>
        <taxon>Rhizophoraceae</taxon>
        <taxon>Rhizophora</taxon>
    </lineage>
</organism>
<reference evidence="1" key="1">
    <citation type="submission" date="2018-02" db="EMBL/GenBank/DDBJ databases">
        <title>Rhizophora mucronata_Transcriptome.</title>
        <authorList>
            <person name="Meera S.P."/>
            <person name="Sreeshan A."/>
            <person name="Augustine A."/>
        </authorList>
    </citation>
    <scope>NUCLEOTIDE SEQUENCE</scope>
    <source>
        <tissue evidence="1">Leaf</tissue>
    </source>
</reference>
<name>A0A2P2JGJ3_RHIMU</name>
<evidence type="ECO:0000313" key="1">
    <source>
        <dbReference type="EMBL" id="MBW92607.1"/>
    </source>
</evidence>